<dbReference type="EMBL" id="PFMD01000024">
    <property type="protein sequence ID" value="PIY96976.1"/>
    <property type="molecule type" value="Genomic_DNA"/>
</dbReference>
<dbReference type="InterPro" id="IPR015915">
    <property type="entry name" value="Kelch-typ_b-propeller"/>
</dbReference>
<dbReference type="InterPro" id="IPR003961">
    <property type="entry name" value="FN3_dom"/>
</dbReference>
<feature type="transmembrane region" description="Helical" evidence="2">
    <location>
        <begin position="108"/>
        <end position="127"/>
    </location>
</feature>
<name>A0A2M7RKR7_9BACT</name>
<dbReference type="PROSITE" id="PS50853">
    <property type="entry name" value="FN3"/>
    <property type="match status" value="4"/>
</dbReference>
<dbReference type="SUPFAM" id="SSF117281">
    <property type="entry name" value="Kelch motif"/>
    <property type="match status" value="4"/>
</dbReference>
<evidence type="ECO:0000256" key="1">
    <source>
        <dbReference type="SAM" id="MobiDB-lite"/>
    </source>
</evidence>
<dbReference type="Gene3D" id="2.60.40.380">
    <property type="entry name" value="Purple acid phosphatase-like, N-terminal"/>
    <property type="match status" value="1"/>
</dbReference>
<dbReference type="SUPFAM" id="SSF50965">
    <property type="entry name" value="Galactose oxidase, central domain"/>
    <property type="match status" value="1"/>
</dbReference>
<evidence type="ECO:0000256" key="2">
    <source>
        <dbReference type="SAM" id="Phobius"/>
    </source>
</evidence>
<protein>
    <recommendedName>
        <fullName evidence="3">Fibronectin type-III domain-containing protein</fullName>
    </recommendedName>
</protein>
<dbReference type="Proteomes" id="UP000230779">
    <property type="component" value="Unassembled WGS sequence"/>
</dbReference>
<dbReference type="SMART" id="SM00060">
    <property type="entry name" value="FN3"/>
    <property type="match status" value="10"/>
</dbReference>
<dbReference type="InterPro" id="IPR013783">
    <property type="entry name" value="Ig-like_fold"/>
</dbReference>
<keyword evidence="2" id="KW-0812">Transmembrane</keyword>
<feature type="domain" description="Fibronectin type-III" evidence="3">
    <location>
        <begin position="2382"/>
        <end position="2491"/>
    </location>
</feature>
<evidence type="ECO:0000259" key="3">
    <source>
        <dbReference type="PROSITE" id="PS50853"/>
    </source>
</evidence>
<reference evidence="4 5" key="1">
    <citation type="submission" date="2017-09" db="EMBL/GenBank/DDBJ databases">
        <title>Depth-based differentiation of microbial function through sediment-hosted aquifers and enrichment of novel symbionts in the deep terrestrial subsurface.</title>
        <authorList>
            <person name="Probst A.J."/>
            <person name="Ladd B."/>
            <person name="Jarett J.K."/>
            <person name="Geller-Mcgrath D.E."/>
            <person name="Sieber C.M."/>
            <person name="Emerson J.B."/>
            <person name="Anantharaman K."/>
            <person name="Thomas B.C."/>
            <person name="Malmstrom R."/>
            <person name="Stieglmeier M."/>
            <person name="Klingl A."/>
            <person name="Woyke T."/>
            <person name="Ryan C.M."/>
            <person name="Banfield J.F."/>
        </authorList>
    </citation>
    <scope>NUCLEOTIDE SEQUENCE [LARGE SCALE GENOMIC DNA]</scope>
    <source>
        <strain evidence="4">CG_4_10_14_0_8_um_filter_42_10</strain>
    </source>
</reference>
<dbReference type="CDD" id="cd00063">
    <property type="entry name" value="FN3"/>
    <property type="match status" value="3"/>
</dbReference>
<dbReference type="InterPro" id="IPR052392">
    <property type="entry name" value="Kelch-BTB_domain-containing"/>
</dbReference>
<feature type="compositionally biased region" description="Basic residues" evidence="1">
    <location>
        <begin position="8"/>
        <end position="21"/>
    </location>
</feature>
<gene>
    <name evidence="4" type="ORF">COY66_02285</name>
</gene>
<dbReference type="PANTHER" id="PTHR46375">
    <property type="entry name" value="KELCH REPEAT AND BTB DOMAIN-CONTAINING PROTEIN 13-RELATED"/>
    <property type="match status" value="1"/>
</dbReference>
<sequence length="2893" mass="316722">MSRFWNKDKRKSTCRSKRTMRHKENKKLLIRRIKKGNSKKRVNLSVFVKKLSRSFLVIPKTFKKIRFSEYLKSILKKLSLWSGKKGSKNLIRPRKAYAFLTLFRKRKFQLTSVILLIFLGFGYWVYYSVIVKAVSATYTLDSQSDWEAGEYYSGTIDTTTTADSIQISSGAGGTWSAETPGFITDEEGYGLWSYHPPYYGADLTTDGYYIYIIIGNRRPYLIRYNPELNTFKKLTDAPTAFLYGGSIAYYDDALYAIDGGEQNENGDAGKHFYKYDIALETWSRLADAPEDWGLGSDIVSNGTGLIYAARGRSTATFWSYNIATDTWDDTLPAIPGYQVYTTTGHALEYVDESYGDPTACAQGCVFAMRGNGNREFFRFDIAESQWYTATTIPVALGGPHYGGSMAYDPTDGYVYMLRGYNTDDFFKYDVDTETWDVNITDTPDAPGTVYGGGSLLRYGNYLYAIRGNGTPEFWRYDLTNEHWDSISTPLNVGNSYEGSMISFVPNGADCSDVDGCLFVAQGENTTTFWRYDINAHAWTTLNVIPGGMREGSSICYNGNGTIYALRGNNTLNFYSYSISGGTWSTLTSMPATHSGGTAGSLNARYGGGVTCMGATVYAQKGNNNNHFFSYNGVWAEEKVPPYSIYAGGAITNDGTYVYSLMGYWRSEFYRYQPGVGWTALASLPTSTYYADDIVYDGTNYIYTASGDYRDYFWRYSISDDTWERSIDFPERTSGYGTGITYDTGTDTLYALRGFNTTSIYKADMSTNQYADSVSWISDTLDLKWVESFTSFAASSTTPGATSIAYYSRTSTDQVNWSSWAAISGGTISSLARRYVQIKVTLTSDGTNTPTLSDFTITYEKDSDNPTNPTVTGYADSSKATTVTSGSSAYYTNPYFELSGATDESSGIAGYYVQWTTNGSADPSSSEDYYQTGTTYEVNTDLVSGTTYYLRIVTKDNAGNTSSAVSGFTYTYNGISPASTQTWTVQADFEAAGTTSSNVNTAAGTGTAMTLSSIAEGLWMDLPSTFGTAALTTAYNDTAMAFDGDDTIFVLRSVNSKSFFKYTISSKTWSSLADITSTANAYYGTTITYIPNGTQCADASGCVFALVGNNSTEFLRYNVGANTWTALQAYGGTGVGYGGSMVWNGGDYIFAFRSNNSTEFYRYSISGNSWVTRSSPSYAFNYGSSAVFVPNGTYCSDALGCIFALRGASTSQFLRYDVSANTWTNITAIPFYVQYGGALLYNNGTIYATRGYASDNFFSYDILNDRWDPLASLPSTHYFGSSAGMVYDTNTDIIYMLRGYNEYSFYSYDVRNNKWLNTGIPHDQTSNGFYYGGITYDGGDTIYYVRGNNTTDFYKYTISTGTHERLMDAPIPMYVGSDVVYVGGKVYAAGSYNKDNESKMYIYDVATNMWSNGNAAPAWLGYGANLVNGEDGAIYTVRGQNTTTNYKYTIATDTWSTVASTVPAAVYQGGCAVKASDGGTDYIYQIRAQNTADIFRFNIGTQTWDGATTLTDAPGNIYQSDACTYDGSDLIYVVAGTNANTNVYVYSISGDSWGTISTNDEYWYYGALETGTNGILYGFRGYNTSALTRFVPASSSTGFEQNGTWTSQILNLGSIYDFGGLTVNDTTQTNTSLKYEIRSCSDAGCSSDPDDANWADWDEVSNQFTYGSTDYYTVDSTPARYVQVRVTFSSDQIYTPTVNDITLSYYSDATAPTNPSSASGYTDNTKATSISNNTWTYDANPYFEWTATDNSGGIGVDGFYVYFGTNSSLDPIDNAADPTNKAYKSGTNFYTVSGGTTGSWNAATQSASALTSGTYYLIIRTKDINNNTALSSGVLYTFKLDIISPSNPTGVSVSPSGYSSTNSFAFSWTASSDTGGSSVAYYCYKTGAEGAEDTCIASSNTSVSSIQAYQSRGNTFYVRAKDGAGNYSSSYASTTYYYAGEAPTAPASVVVSPTSQTNNNTFSFSWSLPDTCLGQTPCEASDILRYCYTINELPNAVNCGTNTGGSTTPSPDGGWTTDTQTTNRLLSGFSAATQQGTNTLYIVATDLINNIDYSNYVTATYIFDSTAPGVPASIQATDSSDRSTSRYSITLTWDEPDDVGAGVDLYNIYRCEEDCQNPSTVNDPPDNYTKIASTSTLGYLDTGLDNTITYTYFTRAIGPGNAASGNSALVEMKPEGKFKSAPSMSGQPGVQTRIRSAVVEWLTLDDQDREGNIIPHPATSFVEYGETASYGNETGTSDMVSEHEVTLTDLTPETTYHFRCKWVDIDGNIGYSSDFTFTTNGAPSAPINLEVDPECNTVNRFKFTWGAPTDEGVTVAGYFYVVNNIPTEDNVSFTANTYIGPYDAATQQGINTFYVVAVDDSGNINYANYASVDFEAETEPPGPPQAVTITDSSDRDAKRYSITITWDPPEGYETSSSEDETEIVYYSLYRKVGEKDSFSEIARFTSTGFLDTGLDSSKEYFYKVVAEDKAGAASKATDIVSEVPEGRYTQPPAITVSPVATPDSFSADIVWETERIASSFVEFGLKANDLTEEQGTADLIAKHEIEVTGLKSETTYYYRIKSIDVDENIAYSEIDSFTTLEAPRVLEVKISDVKLYDAIISWETNKESTAVIQYGTTANYGLTYTDTSGSYALTHTVKLEGLTDSTTYHLRIGGEDRNGNPIASDDYIFATLTFPEVLTVSSRNQSEGQTEVTWTTNVPTTSEVEYYSENIPPKTQGNTAMVKEHVILLYGLEDATLYKFKVRGSDEFGYEAVSDENEFTTLEDTTPPVVSGIQSESNTIGAGEESKVQIIISWKTNEATTSQVEYGVGLGATEFTEQTDENAELVMDHLVVISDLAPAKTYRFRAVSRDKAGNTTKSGAYTVLTSRKRESFLQLIISNLEETFSWIGRIGGSF</sequence>
<evidence type="ECO:0000313" key="5">
    <source>
        <dbReference type="Proteomes" id="UP000230779"/>
    </source>
</evidence>
<comment type="caution">
    <text evidence="4">The sequence shown here is derived from an EMBL/GenBank/DDBJ whole genome shotgun (WGS) entry which is preliminary data.</text>
</comment>
<feature type="region of interest" description="Disordered" evidence="1">
    <location>
        <begin position="1"/>
        <end position="21"/>
    </location>
</feature>
<proteinExistence type="predicted"/>
<dbReference type="Gene3D" id="2.120.10.80">
    <property type="entry name" value="Kelch-type beta propeller"/>
    <property type="match status" value="6"/>
</dbReference>
<dbReference type="InterPro" id="IPR011043">
    <property type="entry name" value="Gal_Oxase/kelch_b-propeller"/>
</dbReference>
<keyword evidence="2" id="KW-1133">Transmembrane helix</keyword>
<dbReference type="Gene3D" id="2.60.40.10">
    <property type="entry name" value="Immunoglobulins"/>
    <property type="match status" value="3"/>
</dbReference>
<feature type="domain" description="Fibronectin type-III" evidence="3">
    <location>
        <begin position="864"/>
        <end position="977"/>
    </location>
</feature>
<feature type="domain" description="Fibronectin type-III" evidence="3">
    <location>
        <begin position="2673"/>
        <end position="2763"/>
    </location>
</feature>
<feature type="domain" description="Fibronectin type-III" evidence="3">
    <location>
        <begin position="2069"/>
        <end position="2176"/>
    </location>
</feature>
<organism evidence="4 5">
    <name type="scientific">Candidatus Kerfeldbacteria bacterium CG_4_10_14_0_8_um_filter_42_10</name>
    <dbReference type="NCBI Taxonomy" id="2014248"/>
    <lineage>
        <taxon>Bacteria</taxon>
        <taxon>Candidatus Kerfeldiibacteriota</taxon>
    </lineage>
</organism>
<dbReference type="InterPro" id="IPR036116">
    <property type="entry name" value="FN3_sf"/>
</dbReference>
<keyword evidence="2" id="KW-0472">Membrane</keyword>
<accession>A0A2M7RKR7</accession>
<evidence type="ECO:0000313" key="4">
    <source>
        <dbReference type="EMBL" id="PIY96976.1"/>
    </source>
</evidence>
<dbReference type="SUPFAM" id="SSF49265">
    <property type="entry name" value="Fibronectin type III"/>
    <property type="match status" value="5"/>
</dbReference>
<dbReference type="PANTHER" id="PTHR46375:SF3">
    <property type="entry name" value="KELCH REPEAT AND BTB DOMAIN-CONTAINING PROTEIN 13"/>
    <property type="match status" value="1"/>
</dbReference>